<dbReference type="Proteomes" id="UP000295662">
    <property type="component" value="Unassembled WGS sequence"/>
</dbReference>
<accession>A0A4R7SQF0</accession>
<comment type="caution">
    <text evidence="12">The sequence shown here is derived from an EMBL/GenBank/DDBJ whole genome shotgun (WGS) entry which is preliminary data.</text>
</comment>
<keyword evidence="3" id="KW-0597">Phosphoprotein</keyword>
<evidence type="ECO:0000256" key="4">
    <source>
        <dbReference type="ARBA" id="ARBA00022679"/>
    </source>
</evidence>
<dbReference type="InterPro" id="IPR005467">
    <property type="entry name" value="His_kinase_dom"/>
</dbReference>
<keyword evidence="10" id="KW-1133">Transmembrane helix</keyword>
<dbReference type="InterPro" id="IPR003594">
    <property type="entry name" value="HATPase_dom"/>
</dbReference>
<keyword evidence="5" id="KW-0547">Nucleotide-binding</keyword>
<keyword evidence="13" id="KW-1185">Reference proteome</keyword>
<dbReference type="InterPro" id="IPR003661">
    <property type="entry name" value="HisK_dim/P_dom"/>
</dbReference>
<keyword evidence="4" id="KW-0808">Transferase</keyword>
<dbReference type="SUPFAM" id="SSF55874">
    <property type="entry name" value="ATPase domain of HSP90 chaperone/DNA topoisomerase II/histidine kinase"/>
    <property type="match status" value="1"/>
</dbReference>
<dbReference type="InterPro" id="IPR036097">
    <property type="entry name" value="HisK_dim/P_sf"/>
</dbReference>
<dbReference type="InterPro" id="IPR004358">
    <property type="entry name" value="Sig_transdc_His_kin-like_C"/>
</dbReference>
<comment type="catalytic activity">
    <reaction evidence="1">
        <text>ATP + protein L-histidine = ADP + protein N-phospho-L-histidine.</text>
        <dbReference type="EC" id="2.7.13.3"/>
    </reaction>
</comment>
<dbReference type="GO" id="GO:0005524">
    <property type="term" value="F:ATP binding"/>
    <property type="evidence" value="ECO:0007669"/>
    <property type="project" value="UniProtKB-KW"/>
</dbReference>
<dbReference type="GO" id="GO:0000155">
    <property type="term" value="F:phosphorelay sensor kinase activity"/>
    <property type="evidence" value="ECO:0007669"/>
    <property type="project" value="InterPro"/>
</dbReference>
<dbReference type="SMART" id="SM00388">
    <property type="entry name" value="HisKA"/>
    <property type="match status" value="1"/>
</dbReference>
<keyword evidence="8" id="KW-0902">Two-component regulatory system</keyword>
<evidence type="ECO:0000256" key="1">
    <source>
        <dbReference type="ARBA" id="ARBA00000085"/>
    </source>
</evidence>
<evidence type="ECO:0000256" key="7">
    <source>
        <dbReference type="ARBA" id="ARBA00022840"/>
    </source>
</evidence>
<dbReference type="Gene3D" id="1.10.287.130">
    <property type="match status" value="1"/>
</dbReference>
<dbReference type="PANTHER" id="PTHR42878">
    <property type="entry name" value="TWO-COMPONENT HISTIDINE KINASE"/>
    <property type="match status" value="1"/>
</dbReference>
<evidence type="ECO:0000256" key="6">
    <source>
        <dbReference type="ARBA" id="ARBA00022777"/>
    </source>
</evidence>
<keyword evidence="10" id="KW-0812">Transmembrane</keyword>
<dbReference type="Gene3D" id="3.30.565.10">
    <property type="entry name" value="Histidine kinase-like ATPase, C-terminal domain"/>
    <property type="match status" value="1"/>
</dbReference>
<dbReference type="GO" id="GO:0030295">
    <property type="term" value="F:protein kinase activator activity"/>
    <property type="evidence" value="ECO:0007669"/>
    <property type="project" value="TreeGrafter"/>
</dbReference>
<dbReference type="CDD" id="cd00082">
    <property type="entry name" value="HisKA"/>
    <property type="match status" value="1"/>
</dbReference>
<dbReference type="PROSITE" id="PS50109">
    <property type="entry name" value="HIS_KIN"/>
    <property type="match status" value="1"/>
</dbReference>
<evidence type="ECO:0000259" key="11">
    <source>
        <dbReference type="PROSITE" id="PS50109"/>
    </source>
</evidence>
<dbReference type="AlphaFoldDB" id="A0A4R7SQF0"/>
<dbReference type="RefSeq" id="WP_133792859.1">
    <property type="nucleotide sequence ID" value="NZ_SOCA01000001.1"/>
</dbReference>
<keyword evidence="6" id="KW-0418">Kinase</keyword>
<protein>
    <recommendedName>
        <fullName evidence="2">histidine kinase</fullName>
        <ecNumber evidence="2">2.7.13.3</ecNumber>
    </recommendedName>
</protein>
<evidence type="ECO:0000256" key="5">
    <source>
        <dbReference type="ARBA" id="ARBA00022741"/>
    </source>
</evidence>
<dbReference type="EC" id="2.7.13.3" evidence="2"/>
<dbReference type="CDD" id="cd00075">
    <property type="entry name" value="HATPase"/>
    <property type="match status" value="1"/>
</dbReference>
<dbReference type="GO" id="GO:0007234">
    <property type="term" value="P:osmosensory signaling via phosphorelay pathway"/>
    <property type="evidence" value="ECO:0007669"/>
    <property type="project" value="TreeGrafter"/>
</dbReference>
<organism evidence="12 13">
    <name type="scientific">Prosthecobacter fusiformis</name>
    <dbReference type="NCBI Taxonomy" id="48464"/>
    <lineage>
        <taxon>Bacteria</taxon>
        <taxon>Pseudomonadati</taxon>
        <taxon>Verrucomicrobiota</taxon>
        <taxon>Verrucomicrobiia</taxon>
        <taxon>Verrucomicrobiales</taxon>
        <taxon>Verrucomicrobiaceae</taxon>
        <taxon>Prosthecobacter</taxon>
    </lineage>
</organism>
<dbReference type="Pfam" id="PF02518">
    <property type="entry name" value="HATPase_c"/>
    <property type="match status" value="1"/>
</dbReference>
<evidence type="ECO:0000313" key="12">
    <source>
        <dbReference type="EMBL" id="TDU80865.1"/>
    </source>
</evidence>
<gene>
    <name evidence="12" type="ORF">EI77_00165</name>
</gene>
<dbReference type="InterPro" id="IPR036890">
    <property type="entry name" value="HATPase_C_sf"/>
</dbReference>
<dbReference type="GO" id="GO:0000156">
    <property type="term" value="F:phosphorelay response regulator activity"/>
    <property type="evidence" value="ECO:0007669"/>
    <property type="project" value="TreeGrafter"/>
</dbReference>
<evidence type="ECO:0000256" key="9">
    <source>
        <dbReference type="SAM" id="MobiDB-lite"/>
    </source>
</evidence>
<reference evidence="12 13" key="1">
    <citation type="submission" date="2019-03" db="EMBL/GenBank/DDBJ databases">
        <title>Genomic Encyclopedia of Archaeal and Bacterial Type Strains, Phase II (KMG-II): from individual species to whole genera.</title>
        <authorList>
            <person name="Goeker M."/>
        </authorList>
    </citation>
    <scope>NUCLEOTIDE SEQUENCE [LARGE SCALE GENOMIC DNA]</scope>
    <source>
        <strain evidence="12 13">ATCC 25309</strain>
    </source>
</reference>
<evidence type="ECO:0000256" key="10">
    <source>
        <dbReference type="SAM" id="Phobius"/>
    </source>
</evidence>
<dbReference type="PANTHER" id="PTHR42878:SF7">
    <property type="entry name" value="SENSOR HISTIDINE KINASE GLRK"/>
    <property type="match status" value="1"/>
</dbReference>
<dbReference type="OrthoDB" id="9813151at2"/>
<dbReference type="SMART" id="SM00387">
    <property type="entry name" value="HATPase_c"/>
    <property type="match status" value="1"/>
</dbReference>
<dbReference type="PRINTS" id="PR00344">
    <property type="entry name" value="BCTRLSENSOR"/>
</dbReference>
<feature type="transmembrane region" description="Helical" evidence="10">
    <location>
        <begin position="400"/>
        <end position="419"/>
    </location>
</feature>
<keyword evidence="10" id="KW-0472">Membrane</keyword>
<feature type="region of interest" description="Disordered" evidence="9">
    <location>
        <begin position="238"/>
        <end position="268"/>
    </location>
</feature>
<evidence type="ECO:0000313" key="13">
    <source>
        <dbReference type="Proteomes" id="UP000295662"/>
    </source>
</evidence>
<feature type="domain" description="Histidine kinase" evidence="11">
    <location>
        <begin position="435"/>
        <end position="658"/>
    </location>
</feature>
<dbReference type="SUPFAM" id="SSF47384">
    <property type="entry name" value="Homodimeric domain of signal transducing histidine kinase"/>
    <property type="match status" value="1"/>
</dbReference>
<dbReference type="InterPro" id="IPR050351">
    <property type="entry name" value="BphY/WalK/GraS-like"/>
</dbReference>
<name>A0A4R7SQF0_9BACT</name>
<sequence length="659" mass="72173">MRPFIRWFLFTLCLLVFTGAMGWISLRMLDMEDQRQRTAEDAQVQEKVRLALWRMDSLASTILIRENSRPAYHYQAFYAPDDLFASRSQSIPKGQALMPSPLFGSLPDLVQLHFEMMPAQGIVTSPQAPVGSQKELATSWYNQSPETTVSAQKLTTLAALLKKHPEVQTAPAMGAIQLLEIKPAAPMEKAKAAPEVSFKAPLDVQAAANTNEQNQRALVISNSIAQEKKEFQKPLLRKMAPSPPAKAEKAEPMVAADSTPNEEADDQKLDTVTRRYQSGGTVFSSSPSGASAVATPSIRQALPALAGDLQPLWVEKELLLVRNATVEGLPRLQGVWLDWPQLQSRLLETIRDLLPEATLIATSPQAARTDATALVTLPVKLLTGTVPVIALPNGSALKPALLVAWACLISAALAIAFVLHRAVLLSERRGAFVSAVTHELRTPLTTFRLYSEMLADDMVPDAAQRRTYLQTLCDESTRLMHLVENVLAYSRIERGRTAGRMETVGVKSLLDRIIPRLRQRTDQVDLELKLIADEQALASFLHADAMAIEQILFNLTDNACKYAAPDCDHRQLTLTVKSTGANLTFTLRDHGPGLPVAQKKRLFQPFSKSATEAAHSAPGVGLGLALSRRLARELGGDLIYQPPTGRGTAFQLTVRTASL</sequence>
<evidence type="ECO:0000256" key="2">
    <source>
        <dbReference type="ARBA" id="ARBA00012438"/>
    </source>
</evidence>
<evidence type="ECO:0000256" key="8">
    <source>
        <dbReference type="ARBA" id="ARBA00023012"/>
    </source>
</evidence>
<dbReference type="EMBL" id="SOCA01000001">
    <property type="protein sequence ID" value="TDU80865.1"/>
    <property type="molecule type" value="Genomic_DNA"/>
</dbReference>
<dbReference type="Pfam" id="PF00512">
    <property type="entry name" value="HisKA"/>
    <property type="match status" value="1"/>
</dbReference>
<evidence type="ECO:0000256" key="3">
    <source>
        <dbReference type="ARBA" id="ARBA00022553"/>
    </source>
</evidence>
<keyword evidence="7" id="KW-0067">ATP-binding</keyword>
<proteinExistence type="predicted"/>